<keyword evidence="2" id="KW-1185">Reference proteome</keyword>
<comment type="caution">
    <text evidence="1">The sequence shown here is derived from an EMBL/GenBank/DDBJ whole genome shotgun (WGS) entry which is preliminary data.</text>
</comment>
<accession>A0AAE0YHM2</accession>
<evidence type="ECO:0000313" key="2">
    <source>
        <dbReference type="Proteomes" id="UP001283361"/>
    </source>
</evidence>
<protein>
    <submittedName>
        <fullName evidence="1">Uncharacterized protein</fullName>
    </submittedName>
</protein>
<name>A0AAE0YHM2_9GAST</name>
<reference evidence="1" key="1">
    <citation type="journal article" date="2023" name="G3 (Bethesda)">
        <title>A reference genome for the long-term kleptoplast-retaining sea slug Elysia crispata morphotype clarki.</title>
        <authorList>
            <person name="Eastman K.E."/>
            <person name="Pendleton A.L."/>
            <person name="Shaikh M.A."/>
            <person name="Suttiyut T."/>
            <person name="Ogas R."/>
            <person name="Tomko P."/>
            <person name="Gavelis G."/>
            <person name="Widhalm J.R."/>
            <person name="Wisecaver J.H."/>
        </authorList>
    </citation>
    <scope>NUCLEOTIDE SEQUENCE</scope>
    <source>
        <strain evidence="1">ECLA1</strain>
    </source>
</reference>
<proteinExistence type="predicted"/>
<gene>
    <name evidence="1" type="ORF">RRG08_014675</name>
</gene>
<dbReference type="Proteomes" id="UP001283361">
    <property type="component" value="Unassembled WGS sequence"/>
</dbReference>
<dbReference type="AlphaFoldDB" id="A0AAE0YHM2"/>
<dbReference type="EMBL" id="JAWDGP010006162">
    <property type="protein sequence ID" value="KAK3746201.1"/>
    <property type="molecule type" value="Genomic_DNA"/>
</dbReference>
<organism evidence="1 2">
    <name type="scientific">Elysia crispata</name>
    <name type="common">lettuce slug</name>
    <dbReference type="NCBI Taxonomy" id="231223"/>
    <lineage>
        <taxon>Eukaryota</taxon>
        <taxon>Metazoa</taxon>
        <taxon>Spiralia</taxon>
        <taxon>Lophotrochozoa</taxon>
        <taxon>Mollusca</taxon>
        <taxon>Gastropoda</taxon>
        <taxon>Heterobranchia</taxon>
        <taxon>Euthyneura</taxon>
        <taxon>Panpulmonata</taxon>
        <taxon>Sacoglossa</taxon>
        <taxon>Placobranchoidea</taxon>
        <taxon>Plakobranchidae</taxon>
        <taxon>Elysia</taxon>
    </lineage>
</organism>
<evidence type="ECO:0000313" key="1">
    <source>
        <dbReference type="EMBL" id="KAK3746201.1"/>
    </source>
</evidence>
<sequence length="376" mass="40721">MSPRPSPPQQSLLPPWLESCAVIFLPVTSFRCESGADRVDFSQKTIDIYPLTLITRAGGNAGFSDGNIRDRTKISRHRSALNGAVGRKGEVERRVGNCFYIDFPNSKLVLTSASVSPRRVVAPRCSLGLSRHLSVLPLEAIITSALTRLEVLARQTTIHSAWHEEIILSCLYIWSIDDSHTQQLLANTAILAPPVEQFPPEVASFSLSPLSQATATYRFDWLSLSEVPGGCVTEMAARIAFWDIVIPAVGTVRSGGVYRDVLACSDQGRLCSGNGLGDSRVIPRLTLKGSEKKGKKKQIDGRLEHCVLATHQPNNPSAESRPTDVDTHETLRDFPRLLSRTGEGRGCLAGSINMSTGSYYSYIPNSAPAGCGSSSG</sequence>